<keyword evidence="9 12" id="KW-0472">Membrane</keyword>
<dbReference type="UniPathway" id="UPA00558">
    <property type="reaction ID" value="UER00615"/>
</dbReference>
<evidence type="ECO:0000256" key="11">
    <source>
        <dbReference type="ARBA" id="ARBA00023264"/>
    </source>
</evidence>
<feature type="transmembrane region" description="Helical" evidence="12">
    <location>
        <begin position="360"/>
        <end position="378"/>
    </location>
</feature>
<keyword evidence="6 12" id="KW-0256">Endoplasmic reticulum</keyword>
<evidence type="ECO:0000256" key="12">
    <source>
        <dbReference type="RuleBase" id="RU368094"/>
    </source>
</evidence>
<evidence type="ECO:0000256" key="5">
    <source>
        <dbReference type="ARBA" id="ARBA00022692"/>
    </source>
</evidence>
<sequence>MARAADNPHTITGLIVLAIALAVTANVISGDGMVETVASSRAATRRGIVGGVWAYAAYGAMQGPDTHMTRPHASVWRVVHALFIVYLLALVFLLHQTPRGAQETLKFFWDDLGTPLESRSYGEDCRIYVPGHRSGAFGIVKETIFDEFTLAHFMGWMGKAIAIRDWGLVWAYSVAFELCEITFEHWQPNFNECWWDMWVWDVLVCNALGIALGMWTVRFLRGRMYDWSGKQSRKGSSAIEDDDEDDDARRSRRGDPPSSPLVDALKSVVAVITPDSVEKYTWRPTDSPARFLKSAFLVFCGLAFDLNLFFLKYVLQIPTTHSVSLFRLYIWFGMSNIAIREYYVFIEEPDASKAKLGPNAWLAMAVLVVEMLVIVKHGRGKFTNPWPRHILLAWFIAISSTTVYLIAWQRRINLALAKRGGSEKAPARAKKTSSRRGRKSA</sequence>
<comment type="pathway">
    <text evidence="12">Phospholipid metabolism; phosphatidylethanolamine biosynthesis; phosphatidylethanolamine from CDP-diacylglycerol: step 1/2.</text>
</comment>
<dbReference type="GeneID" id="9833588"/>
<evidence type="ECO:0000256" key="8">
    <source>
        <dbReference type="ARBA" id="ARBA00023098"/>
    </source>
</evidence>
<feature type="transmembrane region" description="Helical" evidence="12">
    <location>
        <begin position="166"/>
        <end position="186"/>
    </location>
</feature>
<dbReference type="GO" id="GO:0006646">
    <property type="term" value="P:phosphatidylethanolamine biosynthetic process"/>
    <property type="evidence" value="ECO:0007669"/>
    <property type="project" value="UniProtKB-UniPathway"/>
</dbReference>
<accession>A0A090MA37</accession>
<feature type="region of interest" description="Disordered" evidence="13">
    <location>
        <begin position="421"/>
        <end position="441"/>
    </location>
</feature>
<protein>
    <recommendedName>
        <fullName evidence="12">CDP-diacylglycerol--serine O-phosphatidyltransferase</fullName>
        <ecNumber evidence="12">2.7.8.8</ecNumber>
    </recommendedName>
    <alternativeName>
        <fullName evidence="12">Phosphatidylserine synthase</fullName>
    </alternativeName>
</protein>
<evidence type="ECO:0000256" key="6">
    <source>
        <dbReference type="ARBA" id="ARBA00022824"/>
    </source>
</evidence>
<dbReference type="GO" id="GO:0003882">
    <property type="term" value="F:CDP-diacylglycerol-serine O-phosphatidyltransferase activity"/>
    <property type="evidence" value="ECO:0007669"/>
    <property type="project" value="UniProtKB-UniRule"/>
</dbReference>
<reference evidence="16" key="1">
    <citation type="journal article" date="2006" name="Proc. Natl. Acad. Sci. U.S.A.">
        <title>Genome analysis of the smallest free-living eukaryote Ostreococcus tauri unveils many unique features.</title>
        <authorList>
            <person name="Derelle E."/>
            <person name="Ferraz C."/>
            <person name="Rombauts S."/>
            <person name="Rouze P."/>
            <person name="Worden A.Z."/>
            <person name="Robbens S."/>
            <person name="Partensky F."/>
            <person name="Degroeve S."/>
            <person name="Echeynie S."/>
            <person name="Cooke R."/>
            <person name="Saeys Y."/>
            <person name="Wuyts J."/>
            <person name="Jabbari K."/>
            <person name="Bowler C."/>
            <person name="Panaud O."/>
            <person name="Piegu B."/>
            <person name="Ball S.G."/>
            <person name="Ral J.-P."/>
            <person name="Bouget F.-Y."/>
            <person name="Piganeau G."/>
            <person name="De Baets B."/>
            <person name="Picard A."/>
            <person name="Delseny M."/>
            <person name="Demaille J."/>
            <person name="Van de Peer Y."/>
            <person name="Moreau H."/>
        </authorList>
    </citation>
    <scope>NUCLEOTIDE SEQUENCE [LARGE SCALE GENOMIC DNA]</scope>
    <source>
        <strain evidence="16">OTTH 0595 / CCAP 157/2 / RCC745</strain>
    </source>
</reference>
<evidence type="ECO:0000313" key="16">
    <source>
        <dbReference type="Proteomes" id="UP000009170"/>
    </source>
</evidence>
<feature type="signal peptide" evidence="14">
    <location>
        <begin position="1"/>
        <end position="25"/>
    </location>
</feature>
<dbReference type="EMBL" id="CAID01000011">
    <property type="protein sequence ID" value="CEF99592.1"/>
    <property type="molecule type" value="Genomic_DNA"/>
</dbReference>
<keyword evidence="5 12" id="KW-0812">Transmembrane</keyword>
<evidence type="ECO:0000256" key="13">
    <source>
        <dbReference type="SAM" id="MobiDB-lite"/>
    </source>
</evidence>
<evidence type="ECO:0000256" key="14">
    <source>
        <dbReference type="SAM" id="SignalP"/>
    </source>
</evidence>
<feature type="transmembrane region" description="Helical" evidence="12">
    <location>
        <begin position="295"/>
        <end position="315"/>
    </location>
</feature>
<keyword evidence="7 12" id="KW-1133">Transmembrane helix</keyword>
<evidence type="ECO:0000256" key="9">
    <source>
        <dbReference type="ARBA" id="ARBA00023136"/>
    </source>
</evidence>
<feature type="transmembrane region" description="Helical" evidence="12">
    <location>
        <begin position="390"/>
        <end position="408"/>
    </location>
</feature>
<dbReference type="OrthoDB" id="10265393at2759"/>
<dbReference type="GO" id="GO:0106245">
    <property type="term" value="F:L-serine-phosphatidylethanolamine phosphatidyltransferase activity"/>
    <property type="evidence" value="ECO:0007669"/>
    <property type="project" value="InterPro"/>
</dbReference>
<evidence type="ECO:0000313" key="15">
    <source>
        <dbReference type="EMBL" id="CEF99592.1"/>
    </source>
</evidence>
<keyword evidence="10 12" id="KW-0594">Phospholipid biosynthesis</keyword>
<keyword evidence="16" id="KW-1185">Reference proteome</keyword>
<evidence type="ECO:0000256" key="4">
    <source>
        <dbReference type="ARBA" id="ARBA00022679"/>
    </source>
</evidence>
<dbReference type="Proteomes" id="UP000009170">
    <property type="component" value="Unassembled WGS sequence"/>
</dbReference>
<feature type="transmembrane region" description="Helical" evidence="12">
    <location>
        <begin position="321"/>
        <end position="339"/>
    </location>
</feature>
<comment type="function">
    <text evidence="12">Catalyzes a base-exchange reaction in which the polar head group of phosphatidylethanolamine (PE) is replaced by L-serine.</text>
</comment>
<dbReference type="PANTHER" id="PTHR15362">
    <property type="entry name" value="PHOSPHATIDYLINOSITOL SYNTHASE"/>
    <property type="match status" value="1"/>
</dbReference>
<proteinExistence type="inferred from homology"/>
<feature type="transmembrane region" description="Helical" evidence="12">
    <location>
        <begin position="198"/>
        <end position="220"/>
    </location>
</feature>
<name>A0A090MA37_OSTTA</name>
<comment type="similarity">
    <text evidence="12">Belongs to the CDP-alcohol phosphatidyltransferase class-I family.</text>
</comment>
<comment type="catalytic activity">
    <reaction evidence="12">
        <text>a CDP-1,2-diacyl-sn-glycerol + L-serine = a 1,2-diacyl-sn-glycero-3-phospho-L-serine + CMP + H(+)</text>
        <dbReference type="Rhea" id="RHEA:16913"/>
        <dbReference type="ChEBI" id="CHEBI:15378"/>
        <dbReference type="ChEBI" id="CHEBI:33384"/>
        <dbReference type="ChEBI" id="CHEBI:57262"/>
        <dbReference type="ChEBI" id="CHEBI:58332"/>
        <dbReference type="ChEBI" id="CHEBI:60377"/>
        <dbReference type="EC" id="2.7.8.8"/>
    </reaction>
</comment>
<comment type="caution">
    <text evidence="15">The sequence shown here is derived from an EMBL/GenBank/DDBJ whole genome shotgun (WGS) entry which is preliminary data.</text>
</comment>
<evidence type="ECO:0000256" key="1">
    <source>
        <dbReference type="ARBA" id="ARBA00004477"/>
    </source>
</evidence>
<organism evidence="15 16">
    <name type="scientific">Ostreococcus tauri</name>
    <name type="common">Marine green alga</name>
    <dbReference type="NCBI Taxonomy" id="70448"/>
    <lineage>
        <taxon>Eukaryota</taxon>
        <taxon>Viridiplantae</taxon>
        <taxon>Chlorophyta</taxon>
        <taxon>Mamiellophyceae</taxon>
        <taxon>Mamiellales</taxon>
        <taxon>Bathycoccaceae</taxon>
        <taxon>Ostreococcus</taxon>
    </lineage>
</organism>
<reference evidence="15 16" key="2">
    <citation type="journal article" date="2014" name="BMC Genomics">
        <title>An improved genome of the model marine alga Ostreococcus tauri unfolds by assessing Illumina de novo assemblies.</title>
        <authorList>
            <person name="Blanc-Mathieu R."/>
            <person name="Verhelst B."/>
            <person name="Derelle E."/>
            <person name="Rombauts S."/>
            <person name="Bouget F.Y."/>
            <person name="Carre I."/>
            <person name="Chateau A."/>
            <person name="Eyre-Walker A."/>
            <person name="Grimsley N."/>
            <person name="Moreau H."/>
            <person name="Piegu B."/>
            <person name="Rivals E."/>
            <person name="Schackwitz W."/>
            <person name="Van de Peer Y."/>
            <person name="Piganeau G."/>
        </authorList>
    </citation>
    <scope>NUCLEOTIDE SEQUENCE [LARGE SCALE GENOMIC DNA]</scope>
    <source>
        <strain evidence="16">OTTH 0595 / CCAP 157/2 / RCC745</strain>
    </source>
</reference>
<dbReference type="InParanoid" id="A0A090MA37"/>
<dbReference type="KEGG" id="ota:OT_ostta11g01160"/>
<keyword evidence="3 12" id="KW-0444">Lipid biosynthesis</keyword>
<feature type="region of interest" description="Disordered" evidence="13">
    <location>
        <begin position="228"/>
        <end position="260"/>
    </location>
</feature>
<dbReference type="PANTHER" id="PTHR15362:SF7">
    <property type="entry name" value="PHOSPHATIDYLSERINE SYNTHASE 2"/>
    <property type="match status" value="1"/>
</dbReference>
<dbReference type="InterPro" id="IPR004277">
    <property type="entry name" value="PSS"/>
</dbReference>
<comment type="subcellular location">
    <subcellularLocation>
        <location evidence="1 12">Endoplasmic reticulum membrane</location>
        <topology evidence="1 12">Multi-pass membrane protein</topology>
    </subcellularLocation>
</comment>
<dbReference type="EC" id="2.7.8.8" evidence="12"/>
<gene>
    <name evidence="15" type="ORF">OT_ostta11g01160</name>
</gene>
<dbReference type="GO" id="GO:0005789">
    <property type="term" value="C:endoplasmic reticulum membrane"/>
    <property type="evidence" value="ECO:0007669"/>
    <property type="project" value="UniProtKB-SubCell"/>
</dbReference>
<dbReference type="STRING" id="70448.A0A090MA37"/>
<dbReference type="FunCoup" id="A0A090MA37">
    <property type="interactions" value="868"/>
</dbReference>
<dbReference type="Pfam" id="PF03034">
    <property type="entry name" value="PSS"/>
    <property type="match status" value="1"/>
</dbReference>
<feature type="chain" id="PRO_5001860293" description="CDP-diacylglycerol--serine O-phosphatidyltransferase" evidence="14">
    <location>
        <begin position="26"/>
        <end position="441"/>
    </location>
</feature>
<comment type="pathway">
    <text evidence="2">Lipid metabolism.</text>
</comment>
<evidence type="ECO:0000256" key="7">
    <source>
        <dbReference type="ARBA" id="ARBA00022989"/>
    </source>
</evidence>
<feature type="compositionally biased region" description="Basic residues" evidence="13">
    <location>
        <begin position="427"/>
        <end position="441"/>
    </location>
</feature>
<keyword evidence="8 12" id="KW-0443">Lipid metabolism</keyword>
<feature type="transmembrane region" description="Helical" evidence="12">
    <location>
        <begin position="74"/>
        <end position="94"/>
    </location>
</feature>
<dbReference type="RefSeq" id="XP_003081929.2">
    <property type="nucleotide sequence ID" value="XM_003081881.2"/>
</dbReference>
<dbReference type="GO" id="GO:0006659">
    <property type="term" value="P:phosphatidylserine biosynthetic process"/>
    <property type="evidence" value="ECO:0007669"/>
    <property type="project" value="UniProtKB-UniRule"/>
</dbReference>
<dbReference type="AlphaFoldDB" id="A0A090MA37"/>
<evidence type="ECO:0000256" key="10">
    <source>
        <dbReference type="ARBA" id="ARBA00023209"/>
    </source>
</evidence>
<keyword evidence="11 12" id="KW-1208">Phospholipid metabolism</keyword>
<evidence type="ECO:0000256" key="3">
    <source>
        <dbReference type="ARBA" id="ARBA00022516"/>
    </source>
</evidence>
<evidence type="ECO:0000256" key="2">
    <source>
        <dbReference type="ARBA" id="ARBA00005189"/>
    </source>
</evidence>
<keyword evidence="14" id="KW-0732">Signal</keyword>
<keyword evidence="4 12" id="KW-0808">Transferase</keyword>